<dbReference type="InterPro" id="IPR029063">
    <property type="entry name" value="SAM-dependent_MTases_sf"/>
</dbReference>
<evidence type="ECO:0000256" key="6">
    <source>
        <dbReference type="ARBA" id="ARBA00047942"/>
    </source>
</evidence>
<dbReference type="Gene3D" id="1.10.1020.10">
    <property type="entry name" value="Adenine-specific Methyltransferase, Domain 2"/>
    <property type="match status" value="1"/>
</dbReference>
<dbReference type="InterPro" id="IPR012263">
    <property type="entry name" value="M_m6A_EcoRV"/>
</dbReference>
<dbReference type="RefSeq" id="WP_263711613.1">
    <property type="nucleotide sequence ID" value="NZ_JAOWKX010000003.1"/>
</dbReference>
<comment type="catalytic activity">
    <reaction evidence="6 7">
        <text>a 2'-deoxyadenosine in DNA + S-adenosyl-L-methionine = an N(6)-methyl-2'-deoxyadenosine in DNA + S-adenosyl-L-homocysteine + H(+)</text>
        <dbReference type="Rhea" id="RHEA:15197"/>
        <dbReference type="Rhea" id="RHEA-COMP:12418"/>
        <dbReference type="Rhea" id="RHEA-COMP:12419"/>
        <dbReference type="ChEBI" id="CHEBI:15378"/>
        <dbReference type="ChEBI" id="CHEBI:57856"/>
        <dbReference type="ChEBI" id="CHEBI:59789"/>
        <dbReference type="ChEBI" id="CHEBI:90615"/>
        <dbReference type="ChEBI" id="CHEBI:90616"/>
        <dbReference type="EC" id="2.1.1.72"/>
    </reaction>
</comment>
<keyword evidence="5 7" id="KW-0949">S-adenosyl-L-methionine</keyword>
<evidence type="ECO:0000313" key="9">
    <source>
        <dbReference type="Proteomes" id="UP001652504"/>
    </source>
</evidence>
<name>A0ABT3A7S8_9ALTE</name>
<dbReference type="PIRSF" id="PIRSF000398">
    <property type="entry name" value="M_m6A_EcoRV"/>
    <property type="match status" value="1"/>
</dbReference>
<evidence type="ECO:0000313" key="8">
    <source>
        <dbReference type="EMBL" id="MCV2884371.1"/>
    </source>
</evidence>
<dbReference type="InterPro" id="IPR012327">
    <property type="entry name" value="MeTrfase_D12"/>
</dbReference>
<evidence type="ECO:0000256" key="7">
    <source>
        <dbReference type="RuleBase" id="RU361257"/>
    </source>
</evidence>
<dbReference type="PROSITE" id="PS00092">
    <property type="entry name" value="N6_MTASE"/>
    <property type="match status" value="1"/>
</dbReference>
<keyword evidence="4 7" id="KW-0808">Transferase</keyword>
<proteinExistence type="inferred from homology"/>
<dbReference type="Proteomes" id="UP001652504">
    <property type="component" value="Unassembled WGS sequence"/>
</dbReference>
<dbReference type="EC" id="2.1.1.72" evidence="2 7"/>
<comment type="similarity">
    <text evidence="1 7">Belongs to the N(4)/N(6)-methyltransferase family.</text>
</comment>
<gene>
    <name evidence="8" type="ORF">OE749_06655</name>
</gene>
<reference evidence="8 9" key="1">
    <citation type="submission" date="2022-10" db="EMBL/GenBank/DDBJ databases">
        <title>Aestuariibacter sp. AA17 isolated from Montipora capitata coral fragment.</title>
        <authorList>
            <person name="Emsley S.A."/>
            <person name="Pfannmuller K.M."/>
            <person name="Loughran R.M."/>
            <person name="Shlafstein M."/>
            <person name="Papke E."/>
            <person name="Saw J.H."/>
            <person name="Ushijima B."/>
            <person name="Videau P."/>
        </authorList>
    </citation>
    <scope>NUCLEOTIDE SEQUENCE [LARGE SCALE GENOMIC DNA]</scope>
    <source>
        <strain evidence="8 9">AA17</strain>
    </source>
</reference>
<organism evidence="8 9">
    <name type="scientific">Fluctibacter corallii</name>
    <dbReference type="NCBI Taxonomy" id="2984329"/>
    <lineage>
        <taxon>Bacteria</taxon>
        <taxon>Pseudomonadati</taxon>
        <taxon>Pseudomonadota</taxon>
        <taxon>Gammaproteobacteria</taxon>
        <taxon>Alteromonadales</taxon>
        <taxon>Alteromonadaceae</taxon>
        <taxon>Fluctibacter</taxon>
    </lineage>
</organism>
<dbReference type="NCBIfam" id="TIGR00571">
    <property type="entry name" value="dam"/>
    <property type="match status" value="1"/>
</dbReference>
<protein>
    <recommendedName>
        <fullName evidence="2 7">Site-specific DNA-methyltransferase (adenine-specific)</fullName>
        <ecNumber evidence="2 7">2.1.1.72</ecNumber>
    </recommendedName>
</protein>
<evidence type="ECO:0000256" key="1">
    <source>
        <dbReference type="ARBA" id="ARBA00006594"/>
    </source>
</evidence>
<dbReference type="InterPro" id="IPR023095">
    <property type="entry name" value="Ade_MeTrfase_dom_2"/>
</dbReference>
<evidence type="ECO:0000256" key="2">
    <source>
        <dbReference type="ARBA" id="ARBA00011900"/>
    </source>
</evidence>
<dbReference type="PRINTS" id="PR00505">
    <property type="entry name" value="D12N6MTFRASE"/>
</dbReference>
<comment type="caution">
    <text evidence="8">The sequence shown here is derived from an EMBL/GenBank/DDBJ whole genome shotgun (WGS) entry which is preliminary data.</text>
</comment>
<dbReference type="Pfam" id="PF02086">
    <property type="entry name" value="MethyltransfD12"/>
    <property type="match status" value="1"/>
</dbReference>
<dbReference type="PANTHER" id="PTHR30481:SF3">
    <property type="entry name" value="DNA ADENINE METHYLASE"/>
    <property type="match status" value="1"/>
</dbReference>
<keyword evidence="9" id="KW-1185">Reference proteome</keyword>
<dbReference type="EMBL" id="JAOWKX010000003">
    <property type="protein sequence ID" value="MCV2884371.1"/>
    <property type="molecule type" value="Genomic_DNA"/>
</dbReference>
<accession>A0ABT3A7S8</accession>
<dbReference type="Gene3D" id="3.40.50.150">
    <property type="entry name" value="Vaccinia Virus protein VP39"/>
    <property type="match status" value="1"/>
</dbReference>
<dbReference type="SUPFAM" id="SSF53335">
    <property type="entry name" value="S-adenosyl-L-methionine-dependent methyltransferases"/>
    <property type="match status" value="1"/>
</dbReference>
<evidence type="ECO:0000256" key="4">
    <source>
        <dbReference type="ARBA" id="ARBA00022679"/>
    </source>
</evidence>
<sequence>MRKNKNKHRAFLKWAGGKYSLIEQIKAHLPEGNKLLEPFVGAGSVFLNTDYPKYVLNDINADLINLYTVLRDAPDTYINDAQAYFNAMNNAPEAYYALRKEFNQTVDIYHRSLLFLYLNRHGYNGLCRYNLSGEFNVPFGRYKAPYFPKAELYHFAEKAQRAVFTCENYKSTFARARANNVIYCDPPYAPISKTANFTQYAGNLFGLNDQRELAEHALSTAKKRGITVLVSNHDTPDTREFYHGAEISELQVTRSISQKGHTRKKVSELFALYRGHNAHSRF</sequence>
<dbReference type="PANTHER" id="PTHR30481">
    <property type="entry name" value="DNA ADENINE METHYLASE"/>
    <property type="match status" value="1"/>
</dbReference>
<evidence type="ECO:0000256" key="5">
    <source>
        <dbReference type="ARBA" id="ARBA00022691"/>
    </source>
</evidence>
<dbReference type="GO" id="GO:0032259">
    <property type="term" value="P:methylation"/>
    <property type="evidence" value="ECO:0007669"/>
    <property type="project" value="UniProtKB-KW"/>
</dbReference>
<dbReference type="InterPro" id="IPR002052">
    <property type="entry name" value="DNA_methylase_N6_adenine_CS"/>
</dbReference>
<evidence type="ECO:0000256" key="3">
    <source>
        <dbReference type="ARBA" id="ARBA00022603"/>
    </source>
</evidence>
<dbReference type="GO" id="GO:0009007">
    <property type="term" value="F:site-specific DNA-methyltransferase (adenine-specific) activity"/>
    <property type="evidence" value="ECO:0007669"/>
    <property type="project" value="UniProtKB-EC"/>
</dbReference>
<keyword evidence="3 7" id="KW-0489">Methyltransferase</keyword>